<sequence>MDKESLIEYCLTKLGTEHDYQPLWGAERVKVSGKIFAIFSELDGRPCMALKCPPELAEQMRTKYKEVIPGYHLNKALWNTLFLDGALEQAFLHQMIDVSYHEVLSKLPKRIQQILAKNTSLD</sequence>
<dbReference type="Proteomes" id="UP000226420">
    <property type="component" value="Unassembled WGS sequence"/>
</dbReference>
<keyword evidence="1" id="KW-0238">DNA-binding</keyword>
<dbReference type="SUPFAM" id="SSF142906">
    <property type="entry name" value="YjbR-like"/>
    <property type="match status" value="1"/>
</dbReference>
<protein>
    <submittedName>
        <fullName evidence="1">Predicted DNA-binding protein, MmcQ/YjbR family</fullName>
    </submittedName>
</protein>
<reference evidence="1 2" key="1">
    <citation type="submission" date="2016-10" db="EMBL/GenBank/DDBJ databases">
        <authorList>
            <person name="Varghese N."/>
            <person name="Submissions S."/>
        </authorList>
    </citation>
    <scope>NUCLEOTIDE SEQUENCE [LARGE SCALE GENOMIC DNA]</scope>
    <source>
        <strain evidence="1 2">DSM 5563</strain>
    </source>
</reference>
<dbReference type="RefSeq" id="WP_047782046.1">
    <property type="nucleotide sequence ID" value="NZ_FOLW01000003.1"/>
</dbReference>
<gene>
    <name evidence="1" type="ORF">SAMN02745723_10324</name>
</gene>
<dbReference type="InterPro" id="IPR038056">
    <property type="entry name" value="YjbR-like_sf"/>
</dbReference>
<evidence type="ECO:0000313" key="2">
    <source>
        <dbReference type="Proteomes" id="UP000226420"/>
    </source>
</evidence>
<dbReference type="Pfam" id="PF04237">
    <property type="entry name" value="YjbR"/>
    <property type="match status" value="1"/>
</dbReference>
<dbReference type="Gene3D" id="3.90.1150.30">
    <property type="match status" value="1"/>
</dbReference>
<comment type="caution">
    <text evidence="1">The sequence shown here is derived from an EMBL/GenBank/DDBJ whole genome shotgun (WGS) entry which is preliminary data.</text>
</comment>
<dbReference type="InterPro" id="IPR007351">
    <property type="entry name" value="YjbR"/>
</dbReference>
<evidence type="ECO:0000313" key="1">
    <source>
        <dbReference type="EMBL" id="SFC58174.1"/>
    </source>
</evidence>
<organism evidence="1 2">
    <name type="scientific">Pragia fontium DSM 5563 = ATCC 49100</name>
    <dbReference type="NCBI Taxonomy" id="1122977"/>
    <lineage>
        <taxon>Bacteria</taxon>
        <taxon>Pseudomonadati</taxon>
        <taxon>Pseudomonadota</taxon>
        <taxon>Gammaproteobacteria</taxon>
        <taxon>Enterobacterales</taxon>
        <taxon>Budviciaceae</taxon>
        <taxon>Pragia</taxon>
    </lineage>
</organism>
<name>A0AAJ5BGP6_9GAMM</name>
<dbReference type="PANTHER" id="PTHR35145:SF3">
    <property type="entry name" value="CYTOPLASMIC PROTEIN"/>
    <property type="match status" value="1"/>
</dbReference>
<accession>A0AAJ5BGP6</accession>
<dbReference type="AlphaFoldDB" id="A0AAJ5BGP6"/>
<proteinExistence type="predicted"/>
<dbReference type="EMBL" id="FOLW01000003">
    <property type="protein sequence ID" value="SFC58174.1"/>
    <property type="molecule type" value="Genomic_DNA"/>
</dbReference>
<dbReference type="InterPro" id="IPR058532">
    <property type="entry name" value="YjbR/MT2646/Rv2570-like"/>
</dbReference>
<dbReference type="PANTHER" id="PTHR35145">
    <property type="entry name" value="CYTOPLASMIC PROTEIN-RELATED"/>
    <property type="match status" value="1"/>
</dbReference>
<dbReference type="GO" id="GO:0003677">
    <property type="term" value="F:DNA binding"/>
    <property type="evidence" value="ECO:0007669"/>
    <property type="project" value="UniProtKB-KW"/>
</dbReference>